<gene>
    <name evidence="5" type="ORF">Ctob_001474</name>
</gene>
<dbReference type="InterPro" id="IPR022796">
    <property type="entry name" value="Chloroa_b-bind"/>
</dbReference>
<dbReference type="Proteomes" id="UP000037460">
    <property type="component" value="Unassembled WGS sequence"/>
</dbReference>
<dbReference type="OrthoDB" id="765963at2759"/>
<comment type="caution">
    <text evidence="5">The sequence shown here is derived from an EMBL/GenBank/DDBJ whole genome shotgun (WGS) entry which is preliminary data.</text>
</comment>
<accession>A0A0M0J8M5</accession>
<evidence type="ECO:0000313" key="5">
    <source>
        <dbReference type="EMBL" id="KOO22702.1"/>
    </source>
</evidence>
<evidence type="ECO:0000256" key="3">
    <source>
        <dbReference type="ARBA" id="ARBA00022640"/>
    </source>
</evidence>
<dbReference type="EMBL" id="JWZX01003258">
    <property type="protein sequence ID" value="KOO22702.1"/>
    <property type="molecule type" value="Genomic_DNA"/>
</dbReference>
<name>A0A0M0J8M5_9EUKA</name>
<dbReference type="GO" id="GO:0009507">
    <property type="term" value="C:chloroplast"/>
    <property type="evidence" value="ECO:0007669"/>
    <property type="project" value="UniProtKB-SubCell"/>
</dbReference>
<reference evidence="6" key="1">
    <citation type="journal article" date="2015" name="PLoS Genet.">
        <title>Genome Sequence and Transcriptome Analyses of Chrysochromulina tobin: Metabolic Tools for Enhanced Algal Fitness in the Prominent Order Prymnesiales (Haptophyceae).</title>
        <authorList>
            <person name="Hovde B.T."/>
            <person name="Deodato C.R."/>
            <person name="Hunsperger H.M."/>
            <person name="Ryken S.A."/>
            <person name="Yost W."/>
            <person name="Jha R.K."/>
            <person name="Patterson J."/>
            <person name="Monnat R.J. Jr."/>
            <person name="Barlow S.B."/>
            <person name="Starkenburg S.R."/>
            <person name="Cattolico R.A."/>
        </authorList>
    </citation>
    <scope>NUCLEOTIDE SEQUENCE</scope>
    <source>
        <strain evidence="6">CCMP291</strain>
    </source>
</reference>
<proteinExistence type="predicted"/>
<dbReference type="AlphaFoldDB" id="A0A0M0J8M5"/>
<comment type="subcellular location">
    <subcellularLocation>
        <location evidence="1">Plastid</location>
        <location evidence="1">Chloroplast</location>
    </subcellularLocation>
</comment>
<keyword evidence="3" id="KW-0934">Plastid</keyword>
<keyword evidence="6" id="KW-1185">Reference proteome</keyword>
<evidence type="ECO:0000256" key="2">
    <source>
        <dbReference type="ARBA" id="ARBA00022528"/>
    </source>
</evidence>
<keyword evidence="2" id="KW-0150">Chloroplast</keyword>
<feature type="chain" id="PRO_5005601514" evidence="4">
    <location>
        <begin position="18"/>
        <end position="208"/>
    </location>
</feature>
<organism evidence="5 6">
    <name type="scientific">Chrysochromulina tobinii</name>
    <dbReference type="NCBI Taxonomy" id="1460289"/>
    <lineage>
        <taxon>Eukaryota</taxon>
        <taxon>Haptista</taxon>
        <taxon>Haptophyta</taxon>
        <taxon>Prymnesiophyceae</taxon>
        <taxon>Prymnesiales</taxon>
        <taxon>Chrysochromulinaceae</taxon>
        <taxon>Chrysochromulina</taxon>
    </lineage>
</organism>
<dbReference type="Gene3D" id="1.10.3460.10">
    <property type="entry name" value="Chlorophyll a/b binding protein domain"/>
    <property type="match status" value="1"/>
</dbReference>
<keyword evidence="4" id="KW-0732">Signal</keyword>
<protein>
    <submittedName>
        <fullName evidence="5">Low molecular mass early light-inducible protein hv60</fullName>
    </submittedName>
</protein>
<evidence type="ECO:0000313" key="6">
    <source>
        <dbReference type="Proteomes" id="UP000037460"/>
    </source>
</evidence>
<feature type="signal peptide" evidence="4">
    <location>
        <begin position="1"/>
        <end position="17"/>
    </location>
</feature>
<dbReference type="Pfam" id="PF00504">
    <property type="entry name" value="Chloroa_b-bind"/>
    <property type="match status" value="1"/>
</dbReference>
<dbReference type="SUPFAM" id="SSF103511">
    <property type="entry name" value="Chlorophyll a-b binding protein"/>
    <property type="match status" value="1"/>
</dbReference>
<evidence type="ECO:0000256" key="1">
    <source>
        <dbReference type="ARBA" id="ARBA00004229"/>
    </source>
</evidence>
<evidence type="ECO:0000256" key="4">
    <source>
        <dbReference type="SAM" id="SignalP"/>
    </source>
</evidence>
<sequence length="208" mass="21902">MLALAVSALAFQAPGVALRPAVKQTAAPQMTVFENGMQQFKGDFPWLAKYGFGPTVKAERWNGRHAMFGWVMIVATGYAKSHGLIPSGDVALQYKDWGGLAQLGLNQYISTERAVIMMVHVHALAVSAAAAFGPQVLGDTLTLLDGETDEEPYGLFVPLESGLTPAAEMLNGRLAMLGLIAVVSASMASGMDILEVVNIGVGGLLLAK</sequence>